<evidence type="ECO:0000313" key="1">
    <source>
        <dbReference type="EMBL" id="CAF3794973.1"/>
    </source>
</evidence>
<gene>
    <name evidence="1" type="ORF">OTI717_LOCUS17939</name>
</gene>
<dbReference type="EMBL" id="CAJOAX010002421">
    <property type="protein sequence ID" value="CAF3794973.1"/>
    <property type="molecule type" value="Genomic_DNA"/>
</dbReference>
<reference evidence="1" key="1">
    <citation type="submission" date="2021-02" db="EMBL/GenBank/DDBJ databases">
        <authorList>
            <person name="Nowell W R."/>
        </authorList>
    </citation>
    <scope>NUCLEOTIDE SEQUENCE</scope>
</reference>
<comment type="caution">
    <text evidence="1">The sequence shown here is derived from an EMBL/GenBank/DDBJ whole genome shotgun (WGS) entry which is preliminary data.</text>
</comment>
<name>A0A819BIS5_9BILA</name>
<proteinExistence type="predicted"/>
<evidence type="ECO:0000313" key="2">
    <source>
        <dbReference type="Proteomes" id="UP000663823"/>
    </source>
</evidence>
<dbReference type="AlphaFoldDB" id="A0A819BIS5"/>
<protein>
    <submittedName>
        <fullName evidence="1">Uncharacterized protein</fullName>
    </submittedName>
</protein>
<sequence>MFCGAIDIMKKFAATGMNDLVLPKQEQHGGYAQDSIGSGTCSSTMFCGAIDIMKKFAATGMNDLVLPKQEQHGGYARDSIIADCNSGMGCIAINKMKDFVTDITKNRKCKPDALVLIQRYGNLLRWDS</sequence>
<dbReference type="Proteomes" id="UP000663823">
    <property type="component" value="Unassembled WGS sequence"/>
</dbReference>
<accession>A0A819BIS5</accession>
<organism evidence="1 2">
    <name type="scientific">Rotaria sordida</name>
    <dbReference type="NCBI Taxonomy" id="392033"/>
    <lineage>
        <taxon>Eukaryota</taxon>
        <taxon>Metazoa</taxon>
        <taxon>Spiralia</taxon>
        <taxon>Gnathifera</taxon>
        <taxon>Rotifera</taxon>
        <taxon>Eurotatoria</taxon>
        <taxon>Bdelloidea</taxon>
        <taxon>Philodinida</taxon>
        <taxon>Philodinidae</taxon>
        <taxon>Rotaria</taxon>
    </lineage>
</organism>